<dbReference type="EMBL" id="JAFNEN010000436">
    <property type="protein sequence ID" value="KAG8183018.1"/>
    <property type="molecule type" value="Genomic_DNA"/>
</dbReference>
<evidence type="ECO:0000256" key="12">
    <source>
        <dbReference type="PIRNR" id="PIRNR009343"/>
    </source>
</evidence>
<keyword evidence="18" id="KW-1185">Reference proteome</keyword>
<dbReference type="AlphaFoldDB" id="A0AAV6UGX1"/>
<keyword evidence="9 12" id="KW-0156">Chromatin regulator</keyword>
<comment type="caution">
    <text evidence="17">The sequence shown here is derived from an EMBL/GenBank/DDBJ whole genome shotgun (WGS) entry which is preliminary data.</text>
</comment>
<dbReference type="InterPro" id="IPR000953">
    <property type="entry name" value="Chromo/chromo_shadow_dom"/>
</dbReference>
<dbReference type="InterPro" id="IPR023780">
    <property type="entry name" value="Chromo_domain"/>
</dbReference>
<evidence type="ECO:0000256" key="11">
    <source>
        <dbReference type="ARBA" id="ARBA00023328"/>
    </source>
</evidence>
<dbReference type="Proteomes" id="UP000827092">
    <property type="component" value="Unassembled WGS sequence"/>
</dbReference>
<feature type="binding site" evidence="13">
    <location>
        <position position="308"/>
    </location>
    <ligand>
        <name>Zn(2+)</name>
        <dbReference type="ChEBI" id="CHEBI:29105"/>
        <label>1</label>
    </ligand>
</feature>
<feature type="binding site" evidence="13">
    <location>
        <position position="321"/>
    </location>
    <ligand>
        <name>Zn(2+)</name>
        <dbReference type="ChEBI" id="CHEBI:29105"/>
        <label>1</label>
    </ligand>
</feature>
<evidence type="ECO:0000256" key="3">
    <source>
        <dbReference type="ARBA" id="ARBA00022454"/>
    </source>
</evidence>
<dbReference type="Gene3D" id="2.40.50.40">
    <property type="match status" value="1"/>
</dbReference>
<evidence type="ECO:0000256" key="4">
    <source>
        <dbReference type="ARBA" id="ARBA00022603"/>
    </source>
</evidence>
<dbReference type="SUPFAM" id="SSF82199">
    <property type="entry name" value="SET domain"/>
    <property type="match status" value="1"/>
</dbReference>
<dbReference type="PROSITE" id="PS50013">
    <property type="entry name" value="CHROMO_2"/>
    <property type="match status" value="1"/>
</dbReference>
<dbReference type="InterPro" id="IPR001214">
    <property type="entry name" value="SET_dom"/>
</dbReference>
<evidence type="ECO:0000256" key="10">
    <source>
        <dbReference type="ARBA" id="ARBA00023242"/>
    </source>
</evidence>
<dbReference type="PANTHER" id="PTHR46223">
    <property type="entry name" value="HISTONE-LYSINE N-METHYLTRANSFERASE SUV39H"/>
    <property type="match status" value="1"/>
</dbReference>
<evidence type="ECO:0000256" key="5">
    <source>
        <dbReference type="ARBA" id="ARBA00022679"/>
    </source>
</evidence>
<feature type="binding site" evidence="13">
    <location>
        <position position="516"/>
    </location>
    <ligand>
        <name>Zn(2+)</name>
        <dbReference type="ChEBI" id="CHEBI:29105"/>
        <label>4</label>
    </ligand>
</feature>
<evidence type="ECO:0000259" key="16">
    <source>
        <dbReference type="PROSITE" id="PS50867"/>
    </source>
</evidence>
<feature type="binding site" evidence="13">
    <location>
        <position position="308"/>
    </location>
    <ligand>
        <name>Zn(2+)</name>
        <dbReference type="ChEBI" id="CHEBI:29105"/>
        <label>2</label>
    </ligand>
</feature>
<dbReference type="PROSITE" id="PS50280">
    <property type="entry name" value="SET"/>
    <property type="match status" value="1"/>
</dbReference>
<gene>
    <name evidence="17" type="ORF">JTE90_017105</name>
</gene>
<feature type="binding site" evidence="13">
    <location>
        <position position="355"/>
    </location>
    <ligand>
        <name>Zn(2+)</name>
        <dbReference type="ChEBI" id="CHEBI:29105"/>
        <label>3</label>
    </ligand>
</feature>
<reference evidence="17 18" key="1">
    <citation type="journal article" date="2022" name="Nat. Ecol. Evol.">
        <title>A masculinizing supergene underlies an exaggerated male reproductive morph in a spider.</title>
        <authorList>
            <person name="Hendrickx F."/>
            <person name="De Corte Z."/>
            <person name="Sonet G."/>
            <person name="Van Belleghem S.M."/>
            <person name="Kostlbacher S."/>
            <person name="Vangestel C."/>
        </authorList>
    </citation>
    <scope>NUCLEOTIDE SEQUENCE [LARGE SCALE GENOMIC DNA]</scope>
    <source>
        <strain evidence="17">W744_W776</strain>
    </source>
</reference>
<dbReference type="SMART" id="SM00298">
    <property type="entry name" value="CHROMO"/>
    <property type="match status" value="1"/>
</dbReference>
<keyword evidence="3" id="KW-0158">Chromosome</keyword>
<dbReference type="InterPro" id="IPR050973">
    <property type="entry name" value="H3K9_Histone-Lys_N-MTase"/>
</dbReference>
<feature type="binding site" evidence="13">
    <location>
        <position position="349"/>
    </location>
    <ligand>
        <name>Zn(2+)</name>
        <dbReference type="ChEBI" id="CHEBI:29105"/>
        <label>2</label>
    </ligand>
</feature>
<keyword evidence="10 12" id="KW-0539">Nucleus</keyword>
<feature type="binding site" evidence="13">
    <location>
        <position position="359"/>
    </location>
    <ligand>
        <name>Zn(2+)</name>
        <dbReference type="ChEBI" id="CHEBI:29105"/>
        <label>3</label>
    </ligand>
</feature>
<keyword evidence="5 12" id="KW-0808">Transferase</keyword>
<dbReference type="InterPro" id="IPR007728">
    <property type="entry name" value="Pre-SET_dom"/>
</dbReference>
<feature type="domain" description="SET" evidence="15">
    <location>
        <begin position="370"/>
        <end position="496"/>
    </location>
</feature>
<dbReference type="PROSITE" id="PS50867">
    <property type="entry name" value="PRE_SET"/>
    <property type="match status" value="1"/>
</dbReference>
<dbReference type="Gene3D" id="2.170.270.10">
    <property type="entry name" value="SET domain"/>
    <property type="match status" value="1"/>
</dbReference>
<name>A0AAV6UGX1_9ARAC</name>
<evidence type="ECO:0000256" key="8">
    <source>
        <dbReference type="ARBA" id="ARBA00022833"/>
    </source>
</evidence>
<sequence length="526" mass="61301">MDEKISSENLNCIPFDEFKQSFQTFKRKALSVFEVNADLTKFPKLFENSCNEDVCNCDSFDVSESTCSFNSSRSSVFNDTPRLLVKCLEPYEVLKEKCERLGLEFVDAEEEDKEYEVELILEHKIEDGEKFYWVKWKNWEMKANTWEPDWNLVGCSELVKYYETLQKPLKTLDKHLLDHFIKDLVSRKPYDYLSLVKFVGIVLGTPENELRNMNLSVHQLRRKAREILDFPLRKNQKENIFELMRFAEKRKPVLINLKEWEQNINSANPSTYIEVENNEDLDGPPVDFQFIHDYVAEGIEIFEPAVFCECEEDCFKNKNECCPTNSDAYLAYNKFKRLQLPAGYPIYECNKLCKCGEDCINRLVQHGSKIKVAIFKTSNGCGWGLKALETIYKNQFVVEYLGEILTSEAAEIRGREYDNVGRSYLFDLDYGDQENCKYTVDAGKLGNSSHFINHSCDPNLHVFAVWINNHDPNMPRLAFFAKRKIRRGEELTFDYKMIKGSNSVSSTDEGRVLCKCNARNCKKYLC</sequence>
<dbReference type="InterPro" id="IPR016197">
    <property type="entry name" value="Chromo-like_dom_sf"/>
</dbReference>
<organism evidence="17 18">
    <name type="scientific">Oedothorax gibbosus</name>
    <dbReference type="NCBI Taxonomy" id="931172"/>
    <lineage>
        <taxon>Eukaryota</taxon>
        <taxon>Metazoa</taxon>
        <taxon>Ecdysozoa</taxon>
        <taxon>Arthropoda</taxon>
        <taxon>Chelicerata</taxon>
        <taxon>Arachnida</taxon>
        <taxon>Araneae</taxon>
        <taxon>Araneomorphae</taxon>
        <taxon>Entelegynae</taxon>
        <taxon>Araneoidea</taxon>
        <taxon>Linyphiidae</taxon>
        <taxon>Erigoninae</taxon>
        <taxon>Oedothorax</taxon>
    </lineage>
</organism>
<dbReference type="PROSITE" id="PS00598">
    <property type="entry name" value="CHROMO_1"/>
    <property type="match status" value="1"/>
</dbReference>
<dbReference type="GO" id="GO:0000775">
    <property type="term" value="C:chromosome, centromeric region"/>
    <property type="evidence" value="ECO:0007669"/>
    <property type="project" value="UniProtKB-SubCell"/>
</dbReference>
<dbReference type="InterPro" id="IPR011381">
    <property type="entry name" value="H3-K9_MeTrfase_SUV39H1/2-like"/>
</dbReference>
<keyword evidence="8 12" id="KW-0862">Zinc</keyword>
<proteinExistence type="inferred from homology"/>
<evidence type="ECO:0000256" key="1">
    <source>
        <dbReference type="ARBA" id="ARBA00004123"/>
    </source>
</evidence>
<dbReference type="GO" id="GO:0008270">
    <property type="term" value="F:zinc ion binding"/>
    <property type="evidence" value="ECO:0007669"/>
    <property type="project" value="UniProtKB-UniRule"/>
</dbReference>
<feature type="binding site" evidence="13">
    <location>
        <position position="353"/>
    </location>
    <ligand>
        <name>Zn(2+)</name>
        <dbReference type="ChEBI" id="CHEBI:29105"/>
        <label>2</label>
    </ligand>
</feature>
<dbReference type="GO" id="GO:0140949">
    <property type="term" value="F:histone H3K9 trimethyltransferase activity"/>
    <property type="evidence" value="ECO:0007669"/>
    <property type="project" value="UniProtKB-EC"/>
</dbReference>
<dbReference type="PANTHER" id="PTHR46223:SF4">
    <property type="entry name" value="HISTONE-LYSINE N-METHYLTRANSFERASE-RELATED"/>
    <property type="match status" value="1"/>
</dbReference>
<feature type="binding site" evidence="13">
    <location>
        <position position="349"/>
    </location>
    <ligand>
        <name>Zn(2+)</name>
        <dbReference type="ChEBI" id="CHEBI:29105"/>
        <label>3</label>
    </ligand>
</feature>
<dbReference type="Pfam" id="PF00856">
    <property type="entry name" value="SET"/>
    <property type="match status" value="1"/>
</dbReference>
<dbReference type="PIRSF" id="PIRSF009343">
    <property type="entry name" value="SUV39_SET"/>
    <property type="match status" value="1"/>
</dbReference>
<evidence type="ECO:0000256" key="7">
    <source>
        <dbReference type="ARBA" id="ARBA00022723"/>
    </source>
</evidence>
<dbReference type="SMART" id="SM00317">
    <property type="entry name" value="SET"/>
    <property type="match status" value="1"/>
</dbReference>
<dbReference type="InterPro" id="IPR023779">
    <property type="entry name" value="Chromodomain_CS"/>
</dbReference>
<dbReference type="EC" id="2.1.1.355" evidence="12"/>
<comment type="catalytic activity">
    <reaction evidence="12">
        <text>L-lysyl(9)-[histone H3] + 3 S-adenosyl-L-methionine = N(6),N(6),N(6)-trimethyl-L-lysyl(9)-[histone H3] + 3 S-adenosyl-L-homocysteine + 3 H(+)</text>
        <dbReference type="Rhea" id="RHEA:60276"/>
        <dbReference type="Rhea" id="RHEA-COMP:15538"/>
        <dbReference type="Rhea" id="RHEA-COMP:15546"/>
        <dbReference type="ChEBI" id="CHEBI:15378"/>
        <dbReference type="ChEBI" id="CHEBI:29969"/>
        <dbReference type="ChEBI" id="CHEBI:57856"/>
        <dbReference type="ChEBI" id="CHEBI:59789"/>
        <dbReference type="ChEBI" id="CHEBI:61961"/>
        <dbReference type="EC" id="2.1.1.355"/>
    </reaction>
</comment>
<feature type="domain" description="Chromo" evidence="14">
    <location>
        <begin position="115"/>
        <end position="174"/>
    </location>
</feature>
<protein>
    <recommendedName>
        <fullName evidence="12">Histone-lysine N-methyltransferase</fullName>
        <ecNumber evidence="12">2.1.1.355</ecNumber>
    </recommendedName>
</protein>
<feature type="binding site" evidence="13">
    <location>
        <position position="322"/>
    </location>
    <ligand>
        <name>Zn(2+)</name>
        <dbReference type="ChEBI" id="CHEBI:29105"/>
        <label>2</label>
    </ligand>
</feature>
<keyword evidence="4 12" id="KW-0489">Methyltransferase</keyword>
<feature type="domain" description="Pre-SET" evidence="16">
    <location>
        <begin position="306"/>
        <end position="367"/>
    </location>
</feature>
<accession>A0AAV6UGX1</accession>
<evidence type="ECO:0000256" key="6">
    <source>
        <dbReference type="ARBA" id="ARBA00022691"/>
    </source>
</evidence>
<dbReference type="GO" id="GO:0005634">
    <property type="term" value="C:nucleus"/>
    <property type="evidence" value="ECO:0007669"/>
    <property type="project" value="UniProtKB-SubCell"/>
</dbReference>
<dbReference type="CDD" id="cd10542">
    <property type="entry name" value="SET_SUV39H"/>
    <property type="match status" value="1"/>
</dbReference>
<keyword evidence="6 12" id="KW-0949">S-adenosyl-L-methionine</keyword>
<comment type="similarity">
    <text evidence="12">Belongs to the class V-like SAM-binding methyltransferase superfamily. Histone-lysine methyltransferase family. Suvar3-9 subfamily.</text>
</comment>
<dbReference type="SMART" id="SM00468">
    <property type="entry name" value="PreSET"/>
    <property type="match status" value="1"/>
</dbReference>
<dbReference type="InterPro" id="IPR046341">
    <property type="entry name" value="SET_dom_sf"/>
</dbReference>
<feature type="binding site" evidence="13">
    <location>
        <position position="456"/>
    </location>
    <ligand>
        <name>Zn(2+)</name>
        <dbReference type="ChEBI" id="CHEBI:29105"/>
        <label>4</label>
    </ligand>
</feature>
<comment type="subcellular location">
    <subcellularLocation>
        <location evidence="2">Chromosome</location>
        <location evidence="2">Centromere</location>
    </subcellularLocation>
    <subcellularLocation>
        <location evidence="1 12">Nucleus</location>
    </subcellularLocation>
</comment>
<dbReference type="Pfam" id="PF05033">
    <property type="entry name" value="Pre-SET"/>
    <property type="match status" value="1"/>
</dbReference>
<evidence type="ECO:0000256" key="13">
    <source>
        <dbReference type="PIRSR" id="PIRSR009343-2"/>
    </source>
</evidence>
<evidence type="ECO:0000259" key="15">
    <source>
        <dbReference type="PROSITE" id="PS50280"/>
    </source>
</evidence>
<keyword evidence="7 12" id="KW-0479">Metal-binding</keyword>
<dbReference type="GO" id="GO:0032259">
    <property type="term" value="P:methylation"/>
    <property type="evidence" value="ECO:0007669"/>
    <property type="project" value="UniProtKB-KW"/>
</dbReference>
<feature type="binding site" evidence="13">
    <location>
        <position position="514"/>
    </location>
    <ligand>
        <name>Zn(2+)</name>
        <dbReference type="ChEBI" id="CHEBI:29105"/>
        <label>4</label>
    </ligand>
</feature>
<evidence type="ECO:0000313" key="17">
    <source>
        <dbReference type="EMBL" id="KAG8183018.1"/>
    </source>
</evidence>
<dbReference type="SUPFAM" id="SSF54160">
    <property type="entry name" value="Chromo domain-like"/>
    <property type="match status" value="1"/>
</dbReference>
<keyword evidence="11" id="KW-0137">Centromere</keyword>
<dbReference type="CDD" id="cd00024">
    <property type="entry name" value="CD_CSD"/>
    <property type="match status" value="1"/>
</dbReference>
<dbReference type="Pfam" id="PF00385">
    <property type="entry name" value="Chromo"/>
    <property type="match status" value="1"/>
</dbReference>
<evidence type="ECO:0000256" key="2">
    <source>
        <dbReference type="ARBA" id="ARBA00004584"/>
    </source>
</evidence>
<feature type="binding site" evidence="13">
    <location>
        <position position="310"/>
    </location>
    <ligand>
        <name>Zn(2+)</name>
        <dbReference type="ChEBI" id="CHEBI:29105"/>
        <label>1</label>
    </ligand>
</feature>
<evidence type="ECO:0000313" key="18">
    <source>
        <dbReference type="Proteomes" id="UP000827092"/>
    </source>
</evidence>
<evidence type="ECO:0000256" key="9">
    <source>
        <dbReference type="ARBA" id="ARBA00022853"/>
    </source>
</evidence>
<evidence type="ECO:0000259" key="14">
    <source>
        <dbReference type="PROSITE" id="PS50013"/>
    </source>
</evidence>
<feature type="binding site" evidence="13">
    <location>
        <position position="521"/>
    </location>
    <ligand>
        <name>Zn(2+)</name>
        <dbReference type="ChEBI" id="CHEBI:29105"/>
        <label>4</label>
    </ligand>
</feature>